<dbReference type="InterPro" id="IPR012807">
    <property type="entry name" value="Anti-sigma_ChrR"/>
</dbReference>
<dbReference type="AlphaFoldDB" id="A0A918VYC8"/>
<dbReference type="Gene3D" id="2.60.120.10">
    <property type="entry name" value="Jelly Rolls"/>
    <property type="match status" value="1"/>
</dbReference>
<reference evidence="2" key="2">
    <citation type="submission" date="2020-09" db="EMBL/GenBank/DDBJ databases">
        <authorList>
            <person name="Sun Q."/>
            <person name="Kim S."/>
        </authorList>
    </citation>
    <scope>NUCLEOTIDE SEQUENCE</scope>
    <source>
        <strain evidence="2">KCTC 32437</strain>
    </source>
</reference>
<feature type="domain" description="ChrR-like cupin" evidence="1">
    <location>
        <begin position="108"/>
        <end position="197"/>
    </location>
</feature>
<dbReference type="InterPro" id="IPR025979">
    <property type="entry name" value="ChrR-like_cupin_dom"/>
</dbReference>
<dbReference type="InterPro" id="IPR011051">
    <property type="entry name" value="RmlC_Cupin_sf"/>
</dbReference>
<gene>
    <name evidence="2" type="primary">chrR</name>
    <name evidence="2" type="ORF">GCM10007989_36320</name>
</gene>
<dbReference type="Gene3D" id="1.10.10.1320">
    <property type="entry name" value="Anti-sigma factor, zinc-finger domain"/>
    <property type="match status" value="1"/>
</dbReference>
<dbReference type="EMBL" id="BMZE01000004">
    <property type="protein sequence ID" value="GHA36919.1"/>
    <property type="molecule type" value="Genomic_DNA"/>
</dbReference>
<proteinExistence type="predicted"/>
<keyword evidence="3" id="KW-1185">Reference proteome</keyword>
<dbReference type="CDD" id="cd20301">
    <property type="entry name" value="cupin_ChrR"/>
    <property type="match status" value="1"/>
</dbReference>
<sequence>MSVTHHPDLSTLMAFSAGTLDEPFSAVIATHLAMSEGGRETVRKINAIGGAFVDAAEPVEMSDGALDRLLDAADASPCERQPVVRSETTADDIPEPLRPYLPNGLEGVRWRWTGPGVATADLPTGSKNSSRLMLLRVAGGRQVPEHGHGGQELTLILKGAYHDRFGVFARGDIADHDEDVEHQPIAEPGEDCICLVAVDSPLTFRGRLMRALQPLFGI</sequence>
<evidence type="ECO:0000259" key="1">
    <source>
        <dbReference type="Pfam" id="PF12973"/>
    </source>
</evidence>
<name>A0A918VYC8_9HYPH</name>
<dbReference type="NCBIfam" id="TIGR02451">
    <property type="entry name" value="anti_sig_ChrR"/>
    <property type="match status" value="1"/>
</dbReference>
<accession>A0A918VYC8</accession>
<dbReference type="InterPro" id="IPR014710">
    <property type="entry name" value="RmlC-like_jellyroll"/>
</dbReference>
<evidence type="ECO:0000313" key="3">
    <source>
        <dbReference type="Proteomes" id="UP000646579"/>
    </source>
</evidence>
<protein>
    <submittedName>
        <fullName evidence="2">Anti-sigma-E factor ChrR</fullName>
    </submittedName>
</protein>
<evidence type="ECO:0000313" key="2">
    <source>
        <dbReference type="EMBL" id="GHA36919.1"/>
    </source>
</evidence>
<dbReference type="InterPro" id="IPR041916">
    <property type="entry name" value="Anti_sigma_zinc_sf"/>
</dbReference>
<dbReference type="Pfam" id="PF12973">
    <property type="entry name" value="Cupin_7"/>
    <property type="match status" value="1"/>
</dbReference>
<reference evidence="2" key="1">
    <citation type="journal article" date="2014" name="Int. J. Syst. Evol. Microbiol.">
        <title>Complete genome sequence of Corynebacterium casei LMG S-19264T (=DSM 44701T), isolated from a smear-ripened cheese.</title>
        <authorList>
            <consortium name="US DOE Joint Genome Institute (JGI-PGF)"/>
            <person name="Walter F."/>
            <person name="Albersmeier A."/>
            <person name="Kalinowski J."/>
            <person name="Ruckert C."/>
        </authorList>
    </citation>
    <scope>NUCLEOTIDE SEQUENCE</scope>
    <source>
        <strain evidence="2">KCTC 32437</strain>
    </source>
</reference>
<dbReference type="Proteomes" id="UP000646579">
    <property type="component" value="Unassembled WGS sequence"/>
</dbReference>
<comment type="caution">
    <text evidence="2">The sequence shown here is derived from an EMBL/GenBank/DDBJ whole genome shotgun (WGS) entry which is preliminary data.</text>
</comment>
<dbReference type="SUPFAM" id="SSF51182">
    <property type="entry name" value="RmlC-like cupins"/>
    <property type="match status" value="1"/>
</dbReference>
<dbReference type="RefSeq" id="WP_189427201.1">
    <property type="nucleotide sequence ID" value="NZ_BMZE01000004.1"/>
</dbReference>
<organism evidence="2 3">
    <name type="scientific">Devosia pacifica</name>
    <dbReference type="NCBI Taxonomy" id="1335967"/>
    <lineage>
        <taxon>Bacteria</taxon>
        <taxon>Pseudomonadati</taxon>
        <taxon>Pseudomonadota</taxon>
        <taxon>Alphaproteobacteria</taxon>
        <taxon>Hyphomicrobiales</taxon>
        <taxon>Devosiaceae</taxon>
        <taxon>Devosia</taxon>
    </lineage>
</organism>